<dbReference type="InterPro" id="IPR009003">
    <property type="entry name" value="Peptidase_S1_PA"/>
</dbReference>
<name>A0A5C5VB92_9BACT</name>
<evidence type="ECO:0000259" key="5">
    <source>
        <dbReference type="PROSITE" id="PS50106"/>
    </source>
</evidence>
<evidence type="ECO:0000313" key="7">
    <source>
        <dbReference type="Proteomes" id="UP000316714"/>
    </source>
</evidence>
<dbReference type="SUPFAM" id="SSF50494">
    <property type="entry name" value="Trypsin-like serine proteases"/>
    <property type="match status" value="1"/>
</dbReference>
<evidence type="ECO:0000256" key="2">
    <source>
        <dbReference type="ARBA" id="ARBA00022670"/>
    </source>
</evidence>
<dbReference type="Pfam" id="PF00595">
    <property type="entry name" value="PDZ"/>
    <property type="match status" value="1"/>
</dbReference>
<dbReference type="PRINTS" id="PR00834">
    <property type="entry name" value="PROTEASES2C"/>
</dbReference>
<proteinExistence type="inferred from homology"/>
<dbReference type="Gene3D" id="2.40.10.120">
    <property type="match status" value="1"/>
</dbReference>
<accession>A0A5C5VB92</accession>
<dbReference type="SUPFAM" id="SSF50156">
    <property type="entry name" value="PDZ domain-like"/>
    <property type="match status" value="1"/>
</dbReference>
<organism evidence="6 7">
    <name type="scientific">Posidoniimonas corsicana</name>
    <dbReference type="NCBI Taxonomy" id="1938618"/>
    <lineage>
        <taxon>Bacteria</taxon>
        <taxon>Pseudomonadati</taxon>
        <taxon>Planctomycetota</taxon>
        <taxon>Planctomycetia</taxon>
        <taxon>Pirellulales</taxon>
        <taxon>Lacipirellulaceae</taxon>
        <taxon>Posidoniimonas</taxon>
    </lineage>
</organism>
<reference evidence="6 7" key="1">
    <citation type="submission" date="2019-02" db="EMBL/GenBank/DDBJ databases">
        <title>Deep-cultivation of Planctomycetes and their phenomic and genomic characterization uncovers novel biology.</title>
        <authorList>
            <person name="Wiegand S."/>
            <person name="Jogler M."/>
            <person name="Boedeker C."/>
            <person name="Pinto D."/>
            <person name="Vollmers J."/>
            <person name="Rivas-Marin E."/>
            <person name="Kohn T."/>
            <person name="Peeters S.H."/>
            <person name="Heuer A."/>
            <person name="Rast P."/>
            <person name="Oberbeckmann S."/>
            <person name="Bunk B."/>
            <person name="Jeske O."/>
            <person name="Meyerdierks A."/>
            <person name="Storesund J.E."/>
            <person name="Kallscheuer N."/>
            <person name="Luecker S."/>
            <person name="Lage O.M."/>
            <person name="Pohl T."/>
            <person name="Merkel B.J."/>
            <person name="Hornburger P."/>
            <person name="Mueller R.-W."/>
            <person name="Bruemmer F."/>
            <person name="Labrenz M."/>
            <person name="Spormann A.M."/>
            <person name="Op Den Camp H."/>
            <person name="Overmann J."/>
            <person name="Amann R."/>
            <person name="Jetten M.S.M."/>
            <person name="Mascher T."/>
            <person name="Medema M.H."/>
            <person name="Devos D.P."/>
            <person name="Kaster A.-K."/>
            <person name="Ovreas L."/>
            <person name="Rohde M."/>
            <person name="Galperin M.Y."/>
            <person name="Jogler C."/>
        </authorList>
    </citation>
    <scope>NUCLEOTIDE SEQUENCE [LARGE SCALE GENOMIC DNA]</scope>
    <source>
        <strain evidence="6 7">KOR34</strain>
    </source>
</reference>
<dbReference type="SMART" id="SM00228">
    <property type="entry name" value="PDZ"/>
    <property type="match status" value="1"/>
</dbReference>
<keyword evidence="2 6" id="KW-0645">Protease</keyword>
<dbReference type="RefSeq" id="WP_146561831.1">
    <property type="nucleotide sequence ID" value="NZ_SIHJ01000001.1"/>
</dbReference>
<dbReference type="OrthoDB" id="264239at2"/>
<dbReference type="InterPro" id="IPR001940">
    <property type="entry name" value="Peptidase_S1C"/>
</dbReference>
<dbReference type="InterPro" id="IPR036034">
    <property type="entry name" value="PDZ_sf"/>
</dbReference>
<evidence type="ECO:0000313" key="6">
    <source>
        <dbReference type="EMBL" id="TWT35561.1"/>
    </source>
</evidence>
<evidence type="ECO:0000256" key="4">
    <source>
        <dbReference type="SAM" id="SignalP"/>
    </source>
</evidence>
<evidence type="ECO:0000256" key="3">
    <source>
        <dbReference type="ARBA" id="ARBA00022801"/>
    </source>
</evidence>
<dbReference type="EMBL" id="SIHJ01000001">
    <property type="protein sequence ID" value="TWT35561.1"/>
    <property type="molecule type" value="Genomic_DNA"/>
</dbReference>
<feature type="chain" id="PRO_5022939642" evidence="4">
    <location>
        <begin position="24"/>
        <end position="345"/>
    </location>
</feature>
<dbReference type="Pfam" id="PF13365">
    <property type="entry name" value="Trypsin_2"/>
    <property type="match status" value="1"/>
</dbReference>
<comment type="similarity">
    <text evidence="1">Belongs to the peptidase S1C family.</text>
</comment>
<keyword evidence="4" id="KW-0732">Signal</keyword>
<evidence type="ECO:0000256" key="1">
    <source>
        <dbReference type="ARBA" id="ARBA00010541"/>
    </source>
</evidence>
<dbReference type="AlphaFoldDB" id="A0A5C5VB92"/>
<dbReference type="PANTHER" id="PTHR22939">
    <property type="entry name" value="SERINE PROTEASE FAMILY S1C HTRA-RELATED"/>
    <property type="match status" value="1"/>
</dbReference>
<dbReference type="PROSITE" id="PS50106">
    <property type="entry name" value="PDZ"/>
    <property type="match status" value="1"/>
</dbReference>
<dbReference type="InterPro" id="IPR001478">
    <property type="entry name" value="PDZ"/>
</dbReference>
<dbReference type="GO" id="GO:0004252">
    <property type="term" value="F:serine-type endopeptidase activity"/>
    <property type="evidence" value="ECO:0007669"/>
    <property type="project" value="InterPro"/>
</dbReference>
<feature type="signal peptide" evidence="4">
    <location>
        <begin position="1"/>
        <end position="23"/>
    </location>
</feature>
<protein>
    <submittedName>
        <fullName evidence="6">Putative serine protease HtrA</fullName>
    </submittedName>
</protein>
<comment type="caution">
    <text evidence="6">The sequence shown here is derived from an EMBL/GenBank/DDBJ whole genome shotgun (WGS) entry which is preliminary data.</text>
</comment>
<sequence length="345" mass="35996" precursor="true">MRSPLSACVTLLLALAVLRAAPAQPPPKQVIDRVQQSLVKVYGAGGIQGLEAYQSGFIASDQGQVVTADSLVLEQGEVTVVLASGDRFSGRVVGADPLLRLAVVEFDPAGESLAAVDLTKPRDARPGEPLLAFSNMFNIAAGAEPASVMRTHLSAVTPREIAFGVAAPRGADRVLVVDSVTSNPGAAGGLLTDYEGRPVGVIGNEVQGRVTGGWLNYAIPASQVAASAQRIVQGERLRGADDAPLEPVRPLPRWGFALVENIAARTPPYVELVRPNSPAAAAGLQSDDLVVMVENLITATVTESLRVLALRGDGPEVRLTIERDGQLVEVVLPNEPGGRPAKEAP</sequence>
<dbReference type="PANTHER" id="PTHR22939:SF129">
    <property type="entry name" value="SERINE PROTEASE HTRA2, MITOCHONDRIAL"/>
    <property type="match status" value="1"/>
</dbReference>
<dbReference type="GO" id="GO:0006508">
    <property type="term" value="P:proteolysis"/>
    <property type="evidence" value="ECO:0007669"/>
    <property type="project" value="UniProtKB-KW"/>
</dbReference>
<keyword evidence="3" id="KW-0378">Hydrolase</keyword>
<dbReference type="Proteomes" id="UP000316714">
    <property type="component" value="Unassembled WGS sequence"/>
</dbReference>
<gene>
    <name evidence="6" type="primary">htrA_2</name>
    <name evidence="6" type="ORF">KOR34_04540</name>
</gene>
<feature type="domain" description="PDZ" evidence="5">
    <location>
        <begin position="255"/>
        <end position="325"/>
    </location>
</feature>
<keyword evidence="7" id="KW-1185">Reference proteome</keyword>
<dbReference type="Gene3D" id="2.30.42.10">
    <property type="match status" value="1"/>
</dbReference>